<accession>A0A183TCV2</accession>
<evidence type="ECO:0000256" key="1">
    <source>
        <dbReference type="SAM" id="Coils"/>
    </source>
</evidence>
<name>A0A183TCV2_SCHSO</name>
<keyword evidence="1" id="KW-0175">Coiled coil</keyword>
<keyword evidence="3" id="KW-1185">Reference proteome</keyword>
<evidence type="ECO:0000313" key="2">
    <source>
        <dbReference type="EMBL" id="VDM00686.1"/>
    </source>
</evidence>
<dbReference type="STRING" id="70667.A0A183TCV2"/>
<protein>
    <submittedName>
        <fullName evidence="4">Coiled-coil domain containing 77</fullName>
    </submittedName>
</protein>
<feature type="coiled-coil region" evidence="1">
    <location>
        <begin position="6"/>
        <end position="47"/>
    </location>
</feature>
<reference evidence="2 3" key="2">
    <citation type="submission" date="2018-11" db="EMBL/GenBank/DDBJ databases">
        <authorList>
            <consortium name="Pathogen Informatics"/>
        </authorList>
    </citation>
    <scope>NUCLEOTIDE SEQUENCE [LARGE SCALE GENOMIC DNA]</scope>
    <source>
        <strain evidence="2 3">NST_G2</strain>
    </source>
</reference>
<dbReference type="EMBL" id="UYSU01038828">
    <property type="protein sequence ID" value="VDM00686.1"/>
    <property type="molecule type" value="Genomic_DNA"/>
</dbReference>
<sequence>MTYVGVRDFEKEISALSLDYAKLIAQKEKLEAQLLALITENEACRAAAADGKQQTARNKELTEETVNRYNSWNDLEMASRMDKAKLLQRIETFFQEKKELAEIQTKIKWEKDNLLKSLKKSTMQLEVLTESVKNIQTVYDKVRARYAVTPKYDTTLGARKDKLTDLVRTLQQDISEEAKRTASEQVHVNQAVMLTERRLGFLEHLRAESMELLRLATGLTDDLAKSVCEFNSSWKKYSRLSEDCKQKMALIQNQTETLKALEVDFYDSKSITGIFMCCLPHLYVTVWIVVLHHWSPS</sequence>
<dbReference type="Proteomes" id="UP000275846">
    <property type="component" value="Unassembled WGS sequence"/>
</dbReference>
<gene>
    <name evidence="2" type="ORF">SSLN_LOCUS14300</name>
</gene>
<organism evidence="4">
    <name type="scientific">Schistocephalus solidus</name>
    <name type="common">Tapeworm</name>
    <dbReference type="NCBI Taxonomy" id="70667"/>
    <lineage>
        <taxon>Eukaryota</taxon>
        <taxon>Metazoa</taxon>
        <taxon>Spiralia</taxon>
        <taxon>Lophotrochozoa</taxon>
        <taxon>Platyhelminthes</taxon>
        <taxon>Cestoda</taxon>
        <taxon>Eucestoda</taxon>
        <taxon>Diphyllobothriidea</taxon>
        <taxon>Diphyllobothriidae</taxon>
        <taxon>Schistocephalus</taxon>
    </lineage>
</organism>
<proteinExistence type="predicted"/>
<dbReference type="AlphaFoldDB" id="A0A183TCV2"/>
<evidence type="ECO:0000313" key="4">
    <source>
        <dbReference type="WBParaSite" id="SSLN_0001484201-mRNA-1"/>
    </source>
</evidence>
<evidence type="ECO:0000313" key="3">
    <source>
        <dbReference type="Proteomes" id="UP000275846"/>
    </source>
</evidence>
<reference evidence="4" key="1">
    <citation type="submission" date="2016-06" db="UniProtKB">
        <authorList>
            <consortium name="WormBaseParasite"/>
        </authorList>
    </citation>
    <scope>IDENTIFICATION</scope>
</reference>
<dbReference type="WBParaSite" id="SSLN_0001484201-mRNA-1">
    <property type="protein sequence ID" value="SSLN_0001484201-mRNA-1"/>
    <property type="gene ID" value="SSLN_0001484201"/>
</dbReference>
<dbReference type="OrthoDB" id="10262929at2759"/>